<dbReference type="Proteomes" id="UP000078543">
    <property type="component" value="Unassembled WGS sequence"/>
</dbReference>
<comment type="similarity">
    <text evidence="1">Belongs to the SfsA family.</text>
</comment>
<dbReference type="InterPro" id="IPR005224">
    <property type="entry name" value="SfsA"/>
</dbReference>
<dbReference type="EMBL" id="LWQU01000133">
    <property type="protein sequence ID" value="OAN51172.1"/>
    <property type="molecule type" value="Genomic_DNA"/>
</dbReference>
<dbReference type="Pfam" id="PF17746">
    <property type="entry name" value="SfsA_N"/>
    <property type="match status" value="1"/>
</dbReference>
<evidence type="ECO:0000313" key="4">
    <source>
        <dbReference type="EMBL" id="OAN51172.1"/>
    </source>
</evidence>
<dbReference type="PANTHER" id="PTHR30545:SF2">
    <property type="entry name" value="SUGAR FERMENTATION STIMULATION PROTEIN A"/>
    <property type="match status" value="1"/>
</dbReference>
<evidence type="ECO:0000313" key="5">
    <source>
        <dbReference type="Proteomes" id="UP000078543"/>
    </source>
</evidence>
<dbReference type="PANTHER" id="PTHR30545">
    <property type="entry name" value="SUGAR FERMENTATION STIMULATION PROTEIN A"/>
    <property type="match status" value="1"/>
</dbReference>
<keyword evidence="5" id="KW-1185">Reference proteome</keyword>
<dbReference type="CDD" id="cd22359">
    <property type="entry name" value="SfsA-like_bacterial"/>
    <property type="match status" value="1"/>
</dbReference>
<dbReference type="InterPro" id="IPR041465">
    <property type="entry name" value="SfsA_N"/>
</dbReference>
<evidence type="ECO:0000256" key="1">
    <source>
        <dbReference type="HAMAP-Rule" id="MF_00095"/>
    </source>
</evidence>
<dbReference type="HAMAP" id="MF_00095">
    <property type="entry name" value="SfsA"/>
    <property type="match status" value="1"/>
</dbReference>
<dbReference type="InterPro" id="IPR040452">
    <property type="entry name" value="SfsA_C"/>
</dbReference>
<dbReference type="AlphaFoldDB" id="A0A178MSD0"/>
<dbReference type="OrthoDB" id="9802365at2"/>
<dbReference type="NCBIfam" id="TIGR00230">
    <property type="entry name" value="sfsA"/>
    <property type="match status" value="1"/>
</dbReference>
<proteinExistence type="inferred from homology"/>
<evidence type="ECO:0000259" key="3">
    <source>
        <dbReference type="Pfam" id="PF17746"/>
    </source>
</evidence>
<dbReference type="RefSeq" id="WP_068499767.1">
    <property type="nucleotide sequence ID" value="NZ_LWQU01000133.1"/>
</dbReference>
<name>A0A178MSD0_9PROT</name>
<dbReference type="Pfam" id="PF03749">
    <property type="entry name" value="SfsA"/>
    <property type="match status" value="1"/>
</dbReference>
<dbReference type="GO" id="GO:0003677">
    <property type="term" value="F:DNA binding"/>
    <property type="evidence" value="ECO:0007669"/>
    <property type="project" value="InterPro"/>
</dbReference>
<dbReference type="Gene3D" id="3.40.1350.60">
    <property type="match status" value="1"/>
</dbReference>
<accession>A0A178MSD0</accession>
<gene>
    <name evidence="1" type="primary">sfsA</name>
    <name evidence="4" type="ORF">A6A05_11265</name>
</gene>
<dbReference type="STRING" id="1437059.A6A05_11265"/>
<feature type="domain" description="SfsA N-terminal OB" evidence="3">
    <location>
        <begin position="13"/>
        <end position="79"/>
    </location>
</feature>
<reference evidence="4 5" key="1">
    <citation type="submission" date="2016-04" db="EMBL/GenBank/DDBJ databases">
        <title>Draft genome sequence of freshwater magnetotactic bacteria Magnetospirillum marisnigri SP-1 and Magnetospirillum moscoviense BB-1.</title>
        <authorList>
            <person name="Koziaeva V."/>
            <person name="Dziuba M.V."/>
            <person name="Ivanov T.M."/>
            <person name="Kuznetsov B."/>
            <person name="Grouzdev D.S."/>
        </authorList>
    </citation>
    <scope>NUCLEOTIDE SEQUENCE [LARGE SCALE GENOMIC DNA]</scope>
    <source>
        <strain evidence="4 5">BB-1</strain>
    </source>
</reference>
<feature type="domain" description="Sugar fermentation stimulation protein C-terminal" evidence="2">
    <location>
        <begin position="83"/>
        <end position="219"/>
    </location>
</feature>
<dbReference type="Gene3D" id="2.40.50.580">
    <property type="match status" value="1"/>
</dbReference>
<organism evidence="4 5">
    <name type="scientific">Magnetospirillum moscoviense</name>
    <dbReference type="NCBI Taxonomy" id="1437059"/>
    <lineage>
        <taxon>Bacteria</taxon>
        <taxon>Pseudomonadati</taxon>
        <taxon>Pseudomonadota</taxon>
        <taxon>Alphaproteobacteria</taxon>
        <taxon>Rhodospirillales</taxon>
        <taxon>Rhodospirillaceae</taxon>
        <taxon>Magnetospirillum</taxon>
    </lineage>
</organism>
<protein>
    <recommendedName>
        <fullName evidence="1">Sugar fermentation stimulation protein homolog</fullName>
    </recommendedName>
</protein>
<evidence type="ECO:0000259" key="2">
    <source>
        <dbReference type="Pfam" id="PF03749"/>
    </source>
</evidence>
<comment type="caution">
    <text evidence="4">The sequence shown here is derived from an EMBL/GenBank/DDBJ whole genome shotgun (WGS) entry which is preliminary data.</text>
</comment>
<sequence>MRFPTPLVPATLIKRYKRFLADVRFDDGAEITAHLANSGSMLGTSAPGSRVWLSRSDSPTRKLAWSWELVEIDGHLVGVNTAHPNRIAADAISAGLIPELAGYDRVRREVRYGSRNSRIDLLLEADGRPPCWVEVKNVHLKRGDWAEFPDAVTARGAKHLEELADQVRLGDRAVMLYLVQREDCTAFRPAADIDPTYAAGLKKAVGDGVETICYTCRMGLDGIDIGSPLPLHLEQTS</sequence>